<sequence length="174" mass="19898">MSGFSWPDRENLRDADDDPVTDLAGEPTVFEEFDDDEEERDDALPEPTRFADVDDFVRNHLRHVYIRQVGTHSSNLHWCTKWWAVPEAVHRLHGIWRAWESLSADEELGLAMWYRDFCDPGMSELLAPDGPFQGVPKAWLASDQPGEPWTCEPAPRGVVERALDDPGGVDARRR</sequence>
<feature type="compositionally biased region" description="Acidic residues" evidence="1">
    <location>
        <begin position="29"/>
        <end position="41"/>
    </location>
</feature>
<gene>
    <name evidence="2" type="ORF">F8O01_03430</name>
</gene>
<organism evidence="2 3">
    <name type="scientific">Pseudoclavibacter chungangensis</name>
    <dbReference type="NCBI Taxonomy" id="587635"/>
    <lineage>
        <taxon>Bacteria</taxon>
        <taxon>Bacillati</taxon>
        <taxon>Actinomycetota</taxon>
        <taxon>Actinomycetes</taxon>
        <taxon>Micrococcales</taxon>
        <taxon>Microbacteriaceae</taxon>
        <taxon>Pseudoclavibacter</taxon>
    </lineage>
</organism>
<evidence type="ECO:0000256" key="1">
    <source>
        <dbReference type="SAM" id="MobiDB-lite"/>
    </source>
</evidence>
<dbReference type="RefSeq" id="WP_158039486.1">
    <property type="nucleotide sequence ID" value="NZ_JACCFV010000001.1"/>
</dbReference>
<evidence type="ECO:0000313" key="3">
    <source>
        <dbReference type="Proteomes" id="UP000467240"/>
    </source>
</evidence>
<reference evidence="2 3" key="1">
    <citation type="submission" date="2019-09" db="EMBL/GenBank/DDBJ databases">
        <title>Phylogeny of genus Pseudoclavibacter and closely related genus.</title>
        <authorList>
            <person name="Li Y."/>
        </authorList>
    </citation>
    <scope>NUCLEOTIDE SEQUENCE [LARGE SCALE GENOMIC DNA]</scope>
    <source>
        <strain evidence="2 3">DSM 23821</strain>
    </source>
</reference>
<evidence type="ECO:0000313" key="2">
    <source>
        <dbReference type="EMBL" id="KAB1660386.1"/>
    </source>
</evidence>
<dbReference type="Pfam" id="PF16259">
    <property type="entry name" value="DUF4913"/>
    <property type="match status" value="1"/>
</dbReference>
<dbReference type="EMBL" id="WBJZ01000003">
    <property type="protein sequence ID" value="KAB1660386.1"/>
    <property type="molecule type" value="Genomic_DNA"/>
</dbReference>
<accession>A0A7J5C0W9</accession>
<comment type="caution">
    <text evidence="2">The sequence shown here is derived from an EMBL/GenBank/DDBJ whole genome shotgun (WGS) entry which is preliminary data.</text>
</comment>
<feature type="region of interest" description="Disordered" evidence="1">
    <location>
        <begin position="150"/>
        <end position="174"/>
    </location>
</feature>
<dbReference type="OrthoDB" id="4570343at2"/>
<dbReference type="AlphaFoldDB" id="A0A7J5C0W9"/>
<keyword evidence="3" id="KW-1185">Reference proteome</keyword>
<proteinExistence type="predicted"/>
<dbReference type="InterPro" id="IPR032584">
    <property type="entry name" value="DUF4913"/>
</dbReference>
<protein>
    <submittedName>
        <fullName evidence="2">DUF4913 domain-containing protein</fullName>
    </submittedName>
</protein>
<dbReference type="Proteomes" id="UP000467240">
    <property type="component" value="Unassembled WGS sequence"/>
</dbReference>
<name>A0A7J5C0W9_9MICO</name>
<feature type="region of interest" description="Disordered" evidence="1">
    <location>
        <begin position="1"/>
        <end position="45"/>
    </location>
</feature>